<dbReference type="Proteomes" id="UP001652640">
    <property type="component" value="Chromosome 10"/>
</dbReference>
<dbReference type="PANTHER" id="PTHR45427:SF1">
    <property type="entry name" value="MUCIN-15"/>
    <property type="match status" value="1"/>
</dbReference>
<organism evidence="3 4">
    <name type="scientific">Odocoileus virginianus</name>
    <name type="common">White-tailed deer</name>
    <dbReference type="NCBI Taxonomy" id="9874"/>
    <lineage>
        <taxon>Eukaryota</taxon>
        <taxon>Metazoa</taxon>
        <taxon>Chordata</taxon>
        <taxon>Craniata</taxon>
        <taxon>Vertebrata</taxon>
        <taxon>Euteleostomi</taxon>
        <taxon>Mammalia</taxon>
        <taxon>Eutheria</taxon>
        <taxon>Laurasiatheria</taxon>
        <taxon>Artiodactyla</taxon>
        <taxon>Ruminantia</taxon>
        <taxon>Pecora</taxon>
        <taxon>Cervidae</taxon>
        <taxon>Odocoileinae</taxon>
        <taxon>Odocoileus</taxon>
    </lineage>
</organism>
<name>A0ABM4IMK7_ODOVR</name>
<dbReference type="PANTHER" id="PTHR45427">
    <property type="entry name" value="MUCIN-15"/>
    <property type="match status" value="1"/>
</dbReference>
<dbReference type="GeneID" id="110130110"/>
<accession>A0ABM4IMK7</accession>
<evidence type="ECO:0000313" key="4">
    <source>
        <dbReference type="RefSeq" id="XP_070329067.1"/>
    </source>
</evidence>
<evidence type="ECO:0000313" key="3">
    <source>
        <dbReference type="Proteomes" id="UP001652640"/>
    </source>
</evidence>
<sequence length="435" mass="47578">MLTAEKQVSQVLGCSITQARYSQPYLTSFLWHPPAYWDICTLNPSAFSNAWQTHYGQDGCDTSVPVCEHLLDLKLSLLDTLTLSFFICKIRIRFSILTLIPKKITMLTSAKILLISILSSLLLFGSHGEEGQKTNTTESSAEDLKTRGNQSVPLESKANLTSDKENRETSNPKASNFSFEDPSNKTHEASFYSNLSTDNSSRSPGLLPTPSPRSPSIHSFVSKLPWNSSIADNSLLPVSAPPNTTVTVSSENFTQSSINDTMKAPDNSSITVSNLPSGPNTIYVTPMVTDGWSTTTRESVEGFTVYQETTLHPTLKFTNHSKIFPNTSDPQEENRNTGVVFGAILGAILGASLLSLVGYLLCGKRKTDSFSHRRLYDDRNEPVLRLDNAPEPYDVSFGNSSYYNPTANDSSTSAGGENAHDGIPMDDIPPLRTSV</sequence>
<feature type="transmembrane region" description="Helical" evidence="2">
    <location>
        <begin position="339"/>
        <end position="362"/>
    </location>
</feature>
<feature type="compositionally biased region" description="Polar residues" evidence="1">
    <location>
        <begin position="147"/>
        <end position="161"/>
    </location>
</feature>
<evidence type="ECO:0000256" key="2">
    <source>
        <dbReference type="SAM" id="Phobius"/>
    </source>
</evidence>
<feature type="region of interest" description="Disordered" evidence="1">
    <location>
        <begin position="397"/>
        <end position="435"/>
    </location>
</feature>
<keyword evidence="3" id="KW-1185">Reference proteome</keyword>
<keyword evidence="2" id="KW-1133">Transmembrane helix</keyword>
<reference evidence="3" key="1">
    <citation type="journal article" date="2022" name="J. Hered.">
        <title>A De Novo Chromosome-Level Genome Assembly of the White-Tailed Deer, Odocoileus Virginianus.</title>
        <authorList>
            <person name="London E.W."/>
            <person name="Roca A.L."/>
            <person name="Novakofski J.E."/>
            <person name="Mateus-Pinilla N.E."/>
        </authorList>
    </citation>
    <scope>NUCLEOTIDE SEQUENCE [LARGE SCALE GENOMIC DNA]</scope>
</reference>
<dbReference type="InterPro" id="IPR031371">
    <property type="entry name" value="Mucin-15"/>
</dbReference>
<dbReference type="RefSeq" id="XP_070329067.1">
    <property type="nucleotide sequence ID" value="XM_070472966.1"/>
</dbReference>
<feature type="compositionally biased region" description="Polar residues" evidence="1">
    <location>
        <begin position="191"/>
        <end position="203"/>
    </location>
</feature>
<reference evidence="4" key="2">
    <citation type="submission" date="2025-08" db="UniProtKB">
        <authorList>
            <consortium name="RefSeq"/>
        </authorList>
    </citation>
    <scope>IDENTIFICATION</scope>
    <source>
        <tissue evidence="4">Tongue muscle</tissue>
    </source>
</reference>
<protein>
    <submittedName>
        <fullName evidence="4">Mucin-15 isoform X1</fullName>
    </submittedName>
</protein>
<feature type="region of interest" description="Disordered" evidence="1">
    <location>
        <begin position="128"/>
        <end position="216"/>
    </location>
</feature>
<keyword evidence="2" id="KW-0812">Transmembrane</keyword>
<dbReference type="Pfam" id="PF15672">
    <property type="entry name" value="Mucin15"/>
    <property type="match status" value="1"/>
</dbReference>
<gene>
    <name evidence="4" type="primary">MUC15</name>
</gene>
<evidence type="ECO:0000256" key="1">
    <source>
        <dbReference type="SAM" id="MobiDB-lite"/>
    </source>
</evidence>
<proteinExistence type="predicted"/>
<keyword evidence="2" id="KW-0472">Membrane</keyword>
<feature type="compositionally biased region" description="Polar residues" evidence="1">
    <location>
        <begin position="397"/>
        <end position="415"/>
    </location>
</feature>